<feature type="region of interest" description="Disordered" evidence="1">
    <location>
        <begin position="37"/>
        <end position="87"/>
    </location>
</feature>
<gene>
    <name evidence="4" type="ORF">FA14DRAFT_155866</name>
</gene>
<feature type="compositionally biased region" description="Basic and acidic residues" evidence="1">
    <location>
        <begin position="131"/>
        <end position="140"/>
    </location>
</feature>
<dbReference type="EMBL" id="KZ819604">
    <property type="protein sequence ID" value="PWN33167.1"/>
    <property type="molecule type" value="Genomic_DNA"/>
</dbReference>
<keyword evidence="5" id="KW-1185">Reference proteome</keyword>
<feature type="signal peptide" evidence="2">
    <location>
        <begin position="1"/>
        <end position="19"/>
    </location>
</feature>
<dbReference type="InterPro" id="IPR003611">
    <property type="entry name" value="NUMOD3"/>
</dbReference>
<feature type="domain" description="Nuclease associated modular" evidence="3">
    <location>
        <begin position="161"/>
        <end position="177"/>
    </location>
</feature>
<proteinExistence type="predicted"/>
<sequence length="193" mass="21809">MHLIQVALLLLTISGRAFAPISPGDVDSGWLILATGEGSHQPASEQKSGSPIHDPHSAQSTSDAPTPVVPIEQPVKKRKGQHIKTPEQIERIRAAWTPERRKRQSELARLQTFNRGPEYKAKIRASWTEERRKTQAEITRKSKTGFVHSKESRAKMTKSRLGTKRSQATKDKIREAIKRSHALKKEQKFKEPQ</sequence>
<evidence type="ECO:0000256" key="2">
    <source>
        <dbReference type="SAM" id="SignalP"/>
    </source>
</evidence>
<reference evidence="4 5" key="1">
    <citation type="journal article" date="2018" name="Mol. Biol. Evol.">
        <title>Broad Genomic Sampling Reveals a Smut Pathogenic Ancestry of the Fungal Clade Ustilaginomycotina.</title>
        <authorList>
            <person name="Kijpornyongpan T."/>
            <person name="Mondo S.J."/>
            <person name="Barry K."/>
            <person name="Sandor L."/>
            <person name="Lee J."/>
            <person name="Lipzen A."/>
            <person name="Pangilinan J."/>
            <person name="LaButti K."/>
            <person name="Hainaut M."/>
            <person name="Henrissat B."/>
            <person name="Grigoriev I.V."/>
            <person name="Spatafora J.W."/>
            <person name="Aime M.C."/>
        </authorList>
    </citation>
    <scope>NUCLEOTIDE SEQUENCE [LARGE SCALE GENOMIC DNA]</scope>
    <source>
        <strain evidence="4 5">MCA 3882</strain>
    </source>
</reference>
<dbReference type="GO" id="GO:0003677">
    <property type="term" value="F:DNA binding"/>
    <property type="evidence" value="ECO:0007669"/>
    <property type="project" value="InterPro"/>
</dbReference>
<name>A0A316V6F2_9BASI</name>
<accession>A0A316V6F2</accession>
<dbReference type="SMART" id="SM00496">
    <property type="entry name" value="IENR2"/>
    <property type="match status" value="2"/>
</dbReference>
<feature type="region of interest" description="Disordered" evidence="1">
    <location>
        <begin position="131"/>
        <end position="171"/>
    </location>
</feature>
<dbReference type="Proteomes" id="UP000245771">
    <property type="component" value="Unassembled WGS sequence"/>
</dbReference>
<evidence type="ECO:0000313" key="4">
    <source>
        <dbReference type="EMBL" id="PWN33167.1"/>
    </source>
</evidence>
<dbReference type="AlphaFoldDB" id="A0A316V6F2"/>
<dbReference type="RefSeq" id="XP_025353469.1">
    <property type="nucleotide sequence ID" value="XM_025497788.1"/>
</dbReference>
<evidence type="ECO:0000256" key="1">
    <source>
        <dbReference type="SAM" id="MobiDB-lite"/>
    </source>
</evidence>
<dbReference type="InParanoid" id="A0A316V6F2"/>
<evidence type="ECO:0000259" key="3">
    <source>
        <dbReference type="SMART" id="SM00496"/>
    </source>
</evidence>
<keyword evidence="2" id="KW-0732">Signal</keyword>
<feature type="chain" id="PRO_5016363533" description="Nuclease associated modular domain-containing protein" evidence="2">
    <location>
        <begin position="20"/>
        <end position="193"/>
    </location>
</feature>
<feature type="domain" description="Nuclease associated modular" evidence="3">
    <location>
        <begin position="144"/>
        <end position="160"/>
    </location>
</feature>
<evidence type="ECO:0000313" key="5">
    <source>
        <dbReference type="Proteomes" id="UP000245771"/>
    </source>
</evidence>
<dbReference type="GeneID" id="37019569"/>
<protein>
    <recommendedName>
        <fullName evidence="3">Nuclease associated modular domain-containing protein</fullName>
    </recommendedName>
</protein>
<organism evidence="4 5">
    <name type="scientific">Meira miltonrushii</name>
    <dbReference type="NCBI Taxonomy" id="1280837"/>
    <lineage>
        <taxon>Eukaryota</taxon>
        <taxon>Fungi</taxon>
        <taxon>Dikarya</taxon>
        <taxon>Basidiomycota</taxon>
        <taxon>Ustilaginomycotina</taxon>
        <taxon>Exobasidiomycetes</taxon>
        <taxon>Exobasidiales</taxon>
        <taxon>Brachybasidiaceae</taxon>
        <taxon>Meira</taxon>
    </lineage>
</organism>